<feature type="domain" description="Transcription regulator PadR C-terminal" evidence="2">
    <location>
        <begin position="91"/>
        <end position="173"/>
    </location>
</feature>
<dbReference type="PANTHER" id="PTHR43252">
    <property type="entry name" value="TRANSCRIPTIONAL REGULATOR YQJI"/>
    <property type="match status" value="1"/>
</dbReference>
<accession>A0ABR7A5I9</accession>
<protein>
    <submittedName>
        <fullName evidence="3">PadR family transcriptional regulator</fullName>
    </submittedName>
</protein>
<dbReference type="SUPFAM" id="SSF46785">
    <property type="entry name" value="Winged helix' DNA-binding domain"/>
    <property type="match status" value="1"/>
</dbReference>
<dbReference type="EMBL" id="JACOGD010000005">
    <property type="protein sequence ID" value="MBC3932180.1"/>
    <property type="molecule type" value="Genomic_DNA"/>
</dbReference>
<organism evidence="3 4">
    <name type="scientific">Undibacterium curvum</name>
    <dbReference type="NCBI Taxonomy" id="2762294"/>
    <lineage>
        <taxon>Bacteria</taxon>
        <taxon>Pseudomonadati</taxon>
        <taxon>Pseudomonadota</taxon>
        <taxon>Betaproteobacteria</taxon>
        <taxon>Burkholderiales</taxon>
        <taxon>Oxalobacteraceae</taxon>
        <taxon>Undibacterium</taxon>
    </lineage>
</organism>
<dbReference type="Pfam" id="PF03551">
    <property type="entry name" value="PadR"/>
    <property type="match status" value="1"/>
</dbReference>
<proteinExistence type="predicted"/>
<dbReference type="InterPro" id="IPR018309">
    <property type="entry name" value="Tscrpt_reg_PadR_C"/>
</dbReference>
<dbReference type="RefSeq" id="WP_186903863.1">
    <property type="nucleotide sequence ID" value="NZ_JACOGD010000005.1"/>
</dbReference>
<dbReference type="InterPro" id="IPR036390">
    <property type="entry name" value="WH_DNA-bd_sf"/>
</dbReference>
<feature type="domain" description="Transcription regulator PadR N-terminal" evidence="1">
    <location>
        <begin position="7"/>
        <end position="80"/>
    </location>
</feature>
<name>A0ABR7A5I9_9BURK</name>
<dbReference type="InterPro" id="IPR005149">
    <property type="entry name" value="Tscrpt_reg_PadR_N"/>
</dbReference>
<gene>
    <name evidence="3" type="ORF">H8K43_10880</name>
</gene>
<dbReference type="Gene3D" id="1.10.10.10">
    <property type="entry name" value="Winged helix-like DNA-binding domain superfamily/Winged helix DNA-binding domain"/>
    <property type="match status" value="1"/>
</dbReference>
<evidence type="ECO:0000259" key="1">
    <source>
        <dbReference type="Pfam" id="PF03551"/>
    </source>
</evidence>
<dbReference type="Proteomes" id="UP000654304">
    <property type="component" value="Unassembled WGS sequence"/>
</dbReference>
<evidence type="ECO:0000259" key="2">
    <source>
        <dbReference type="Pfam" id="PF10400"/>
    </source>
</evidence>
<dbReference type="Pfam" id="PF10400">
    <property type="entry name" value="Vir_act_alpha_C"/>
    <property type="match status" value="1"/>
</dbReference>
<keyword evidence="4" id="KW-1185">Reference proteome</keyword>
<dbReference type="Gene3D" id="6.10.140.190">
    <property type="match status" value="1"/>
</dbReference>
<dbReference type="PANTHER" id="PTHR43252:SF4">
    <property type="entry name" value="TRANSCRIPTIONAL REGULATORY PROTEIN"/>
    <property type="match status" value="1"/>
</dbReference>
<evidence type="ECO:0000313" key="4">
    <source>
        <dbReference type="Proteomes" id="UP000654304"/>
    </source>
</evidence>
<dbReference type="InterPro" id="IPR036388">
    <property type="entry name" value="WH-like_DNA-bd_sf"/>
</dbReference>
<comment type="caution">
    <text evidence="3">The sequence shown here is derived from an EMBL/GenBank/DDBJ whole genome shotgun (WGS) entry which is preliminary data.</text>
</comment>
<evidence type="ECO:0000313" key="3">
    <source>
        <dbReference type="EMBL" id="MBC3932180.1"/>
    </source>
</evidence>
<sequence>MSLQHALLTSIIEKPCSGYELARRFDKSIGYFWHATHQQIYRELARMEQQGWVSSSEVEGGRAGKKQFDVLPAGRAELQRWAAESSAPLRLRDELMLKLRADAAVGPLGMLEELEKRLQLHEQELATYRAIEQRDFSALEAGREAQIHYLILKAGIAYEEGRIAWTKEALQTLQQLAQATNKT</sequence>
<reference evidence="3 4" key="1">
    <citation type="submission" date="2020-08" db="EMBL/GenBank/DDBJ databases">
        <title>Novel species isolated from subtropical streams in China.</title>
        <authorList>
            <person name="Lu H."/>
        </authorList>
    </citation>
    <scope>NUCLEOTIDE SEQUENCE [LARGE SCALE GENOMIC DNA]</scope>
    <source>
        <strain evidence="3 4">CY22W</strain>
    </source>
</reference>